<evidence type="ECO:0000313" key="2">
    <source>
        <dbReference type="Proteomes" id="UP000217083"/>
    </source>
</evidence>
<dbReference type="SUPFAM" id="SSF48239">
    <property type="entry name" value="Terpenoid cyclases/Protein prenyltransferases"/>
    <property type="match status" value="1"/>
</dbReference>
<gene>
    <name evidence="1" type="ORF">CIB95_12870</name>
</gene>
<name>A0A263BRG6_9BACI</name>
<proteinExistence type="predicted"/>
<protein>
    <recommendedName>
        <fullName evidence="3">Prenyltransferase</fullName>
    </recommendedName>
</protein>
<keyword evidence="2" id="KW-1185">Reference proteome</keyword>
<dbReference type="EMBL" id="NPIA01000007">
    <property type="protein sequence ID" value="OZM56301.1"/>
    <property type="molecule type" value="Genomic_DNA"/>
</dbReference>
<sequence length="309" mass="36231">MITTSKKNTIKSFILNFARPLDRSLFIFNFKTINKDEVVVELMKYQNEDGGFGKAIEPDFRLPGSSPMATTIAMQYVNELQVAPTHPIIKDAINYFLNTYDQEQKRWFTVPEEVNNYPHAPWWHVNKETKNAGVESNWANPNAEIVSYLVQYSELVPSTFLQEVLDLALMKFSDDIHKMEMHDLLCYIRLFEVLPNEKYPIEINKLVSRVQEVVQTTTDAWENYGPKPLTFAPTPKSLLYPFLKDEIEVNIQYEIKHLNERGYCEPNWAWGQYDQDWLKAKEEWKGYLTVKLMKSLKEYGYLEKETASE</sequence>
<dbReference type="RefSeq" id="WP_094925773.1">
    <property type="nucleotide sequence ID" value="NZ_NPIA01000007.1"/>
</dbReference>
<dbReference type="AlphaFoldDB" id="A0A263BRG6"/>
<reference evidence="2" key="1">
    <citation type="submission" date="2017-08" db="EMBL/GenBank/DDBJ databases">
        <authorList>
            <person name="Huang Z."/>
        </authorList>
    </citation>
    <scope>NUCLEOTIDE SEQUENCE [LARGE SCALE GENOMIC DNA]</scope>
    <source>
        <strain evidence="2">SA5d-4</strain>
    </source>
</reference>
<organism evidence="1 2">
    <name type="scientific">Lottiidibacillus patelloidae</name>
    <dbReference type="NCBI Taxonomy" id="2670334"/>
    <lineage>
        <taxon>Bacteria</taxon>
        <taxon>Bacillati</taxon>
        <taxon>Bacillota</taxon>
        <taxon>Bacilli</taxon>
        <taxon>Bacillales</taxon>
        <taxon>Bacillaceae</taxon>
        <taxon>Lottiidibacillus</taxon>
    </lineage>
</organism>
<evidence type="ECO:0000313" key="1">
    <source>
        <dbReference type="EMBL" id="OZM56301.1"/>
    </source>
</evidence>
<comment type="caution">
    <text evidence="1">The sequence shown here is derived from an EMBL/GenBank/DDBJ whole genome shotgun (WGS) entry which is preliminary data.</text>
</comment>
<reference evidence="1 2" key="2">
    <citation type="submission" date="2017-09" db="EMBL/GenBank/DDBJ databases">
        <title>Bacillus patelloidae sp. nov., isolated from the intestinal tract of a marine limpet.</title>
        <authorList>
            <person name="Liu R."/>
            <person name="Dong C."/>
            <person name="Shao Z."/>
        </authorList>
    </citation>
    <scope>NUCLEOTIDE SEQUENCE [LARGE SCALE GENOMIC DNA]</scope>
    <source>
        <strain evidence="1 2">SA5d-4</strain>
    </source>
</reference>
<dbReference type="InterPro" id="IPR008930">
    <property type="entry name" value="Terpenoid_cyclase/PrenylTrfase"/>
</dbReference>
<accession>A0A263BRG6</accession>
<dbReference type="Proteomes" id="UP000217083">
    <property type="component" value="Unassembled WGS sequence"/>
</dbReference>
<evidence type="ECO:0008006" key="3">
    <source>
        <dbReference type="Google" id="ProtNLM"/>
    </source>
</evidence>